<evidence type="ECO:0000313" key="1">
    <source>
        <dbReference type="EMBL" id="KAK8086041.1"/>
    </source>
</evidence>
<name>A0ABR1WR99_9PEZI</name>
<organism evidence="1 2">
    <name type="scientific">Apiospora phragmitis</name>
    <dbReference type="NCBI Taxonomy" id="2905665"/>
    <lineage>
        <taxon>Eukaryota</taxon>
        <taxon>Fungi</taxon>
        <taxon>Dikarya</taxon>
        <taxon>Ascomycota</taxon>
        <taxon>Pezizomycotina</taxon>
        <taxon>Sordariomycetes</taxon>
        <taxon>Xylariomycetidae</taxon>
        <taxon>Amphisphaeriales</taxon>
        <taxon>Apiosporaceae</taxon>
        <taxon>Apiospora</taxon>
    </lineage>
</organism>
<protein>
    <submittedName>
        <fullName evidence="1">Uncharacterized protein</fullName>
    </submittedName>
</protein>
<dbReference type="Proteomes" id="UP001480595">
    <property type="component" value="Unassembled WGS sequence"/>
</dbReference>
<gene>
    <name evidence="1" type="ORF">PG994_001015</name>
</gene>
<comment type="caution">
    <text evidence="1">The sequence shown here is derived from an EMBL/GenBank/DDBJ whole genome shotgun (WGS) entry which is preliminary data.</text>
</comment>
<keyword evidence="2" id="KW-1185">Reference proteome</keyword>
<reference evidence="1 2" key="1">
    <citation type="submission" date="2023-01" db="EMBL/GenBank/DDBJ databases">
        <title>Analysis of 21 Apiospora genomes using comparative genomics revels a genus with tremendous synthesis potential of carbohydrate active enzymes and secondary metabolites.</title>
        <authorList>
            <person name="Sorensen T."/>
        </authorList>
    </citation>
    <scope>NUCLEOTIDE SEQUENCE [LARGE SCALE GENOMIC DNA]</scope>
    <source>
        <strain evidence="1 2">CBS 135458</strain>
    </source>
</reference>
<dbReference type="RefSeq" id="XP_066720565.1">
    <property type="nucleotide sequence ID" value="XM_066852424.1"/>
</dbReference>
<sequence>MAANYRLCYSADVYFGSPPAPPPPGGQPRTRSITYDPGAGFQLTIESEVSLSTRKRKGSIDDTAGQDALEAQIHLAFVLMDTAPAIEDDDATEAIQVGSIAHCHSEGGEYSDFMVGLDVDSDELR</sequence>
<evidence type="ECO:0000313" key="2">
    <source>
        <dbReference type="Proteomes" id="UP001480595"/>
    </source>
</evidence>
<dbReference type="EMBL" id="JAQQWL010000002">
    <property type="protein sequence ID" value="KAK8086041.1"/>
    <property type="molecule type" value="Genomic_DNA"/>
</dbReference>
<dbReference type="GeneID" id="92085487"/>
<accession>A0ABR1WR99</accession>
<proteinExistence type="predicted"/>